<dbReference type="FunCoup" id="A0A6J0B880">
    <property type="interactions" value="315"/>
</dbReference>
<feature type="region of interest" description="Disordered" evidence="14">
    <location>
        <begin position="1256"/>
        <end position="1276"/>
    </location>
</feature>
<dbReference type="Pfam" id="PF20805">
    <property type="entry name" value="Integrin_A_Ig_2"/>
    <property type="match status" value="1"/>
</dbReference>
<protein>
    <submittedName>
        <fullName evidence="19">Integrin alpha-PS2 isoform X1</fullName>
    </submittedName>
</protein>
<evidence type="ECO:0000256" key="4">
    <source>
        <dbReference type="ARBA" id="ARBA00022729"/>
    </source>
</evidence>
<keyword evidence="10 13" id="KW-0675">Receptor</keyword>
<dbReference type="PANTHER" id="PTHR23220">
    <property type="entry name" value="INTEGRIN ALPHA"/>
    <property type="match status" value="1"/>
</dbReference>
<evidence type="ECO:0000256" key="2">
    <source>
        <dbReference type="ARBA" id="ARBA00008054"/>
    </source>
</evidence>
<evidence type="ECO:0000256" key="9">
    <source>
        <dbReference type="ARBA" id="ARBA00023136"/>
    </source>
</evidence>
<dbReference type="Gene3D" id="2.60.40.1510">
    <property type="entry name" value="ntegrin, alpha v. Chain A, domain 3"/>
    <property type="match status" value="1"/>
</dbReference>
<dbReference type="GO" id="GO:0007160">
    <property type="term" value="P:cell-matrix adhesion"/>
    <property type="evidence" value="ECO:0007669"/>
    <property type="project" value="TreeGrafter"/>
</dbReference>
<dbReference type="InterPro" id="IPR013519">
    <property type="entry name" value="Int_alpha_beta-p"/>
</dbReference>
<keyword evidence="8 13" id="KW-0401">Integrin</keyword>
<feature type="domain" description="Integrin alpha third immunoglobulin-like" evidence="17">
    <location>
        <begin position="1410"/>
        <end position="1521"/>
    </location>
</feature>
<dbReference type="InParanoid" id="A0A6J0B880"/>
<feature type="region of interest" description="Disordered" evidence="14">
    <location>
        <begin position="919"/>
        <end position="956"/>
    </location>
</feature>
<comment type="similarity">
    <text evidence="2 13">Belongs to the integrin alpha chain family.</text>
</comment>
<dbReference type="Gene3D" id="1.20.5.930">
    <property type="entry name" value="Bicelle-embedded integrin alpha(iib) transmembrane segment"/>
    <property type="match status" value="1"/>
</dbReference>
<dbReference type="OrthoDB" id="5317514at2759"/>
<feature type="repeat" description="FG-GAP" evidence="12">
    <location>
        <begin position="303"/>
        <end position="369"/>
    </location>
</feature>
<dbReference type="Proteomes" id="UP000829291">
    <property type="component" value="Chromosome 4"/>
</dbReference>
<dbReference type="InterPro" id="IPR018184">
    <property type="entry name" value="Integrin_alpha_C_CS"/>
</dbReference>
<dbReference type="PROSITE" id="PS00242">
    <property type="entry name" value="INTEGRIN_ALPHA"/>
    <property type="match status" value="1"/>
</dbReference>
<feature type="transmembrane region" description="Helical" evidence="13">
    <location>
        <begin position="1531"/>
        <end position="1555"/>
    </location>
</feature>
<feature type="domain" description="Integrin alpha first immunoglubulin-like" evidence="15">
    <location>
        <begin position="483"/>
        <end position="631"/>
    </location>
</feature>
<feature type="repeat" description="FG-GAP" evidence="12">
    <location>
        <begin position="436"/>
        <end position="498"/>
    </location>
</feature>
<dbReference type="Gene3D" id="2.60.40.1530">
    <property type="entry name" value="ntegrin, alpha v. Chain A, domain 4"/>
    <property type="match status" value="2"/>
</dbReference>
<feature type="repeat" description="FG-GAP" evidence="12">
    <location>
        <begin position="373"/>
        <end position="432"/>
    </location>
</feature>
<keyword evidence="3 13" id="KW-0812">Transmembrane</keyword>
<feature type="signal peptide" evidence="13">
    <location>
        <begin position="1"/>
        <end position="22"/>
    </location>
</feature>
<evidence type="ECO:0000259" key="17">
    <source>
        <dbReference type="Pfam" id="PF20806"/>
    </source>
</evidence>
<evidence type="ECO:0000259" key="16">
    <source>
        <dbReference type="Pfam" id="PF20805"/>
    </source>
</evidence>
<gene>
    <name evidence="19" type="primary">LOC107217397</name>
</gene>
<dbReference type="Gene3D" id="2.60.40.1460">
    <property type="entry name" value="Integrin domains. Chain A, domain 2"/>
    <property type="match status" value="1"/>
</dbReference>
<keyword evidence="4 13" id="KW-0732">Signal</keyword>
<name>A0A6J0B880_NEOLC</name>
<dbReference type="Pfam" id="PF01839">
    <property type="entry name" value="FG-GAP"/>
    <property type="match status" value="2"/>
</dbReference>
<evidence type="ECO:0000256" key="10">
    <source>
        <dbReference type="ARBA" id="ARBA00023170"/>
    </source>
</evidence>
<dbReference type="InterPro" id="IPR048285">
    <property type="entry name" value="Integrin_alpha_Ig-like_2"/>
</dbReference>
<dbReference type="PANTHER" id="PTHR23220:SF133">
    <property type="entry name" value="INTEGRIN ALPHA-PS2"/>
    <property type="match status" value="1"/>
</dbReference>
<dbReference type="InterPro" id="IPR048286">
    <property type="entry name" value="Integrin_alpha_Ig-like_3"/>
</dbReference>
<evidence type="ECO:0000256" key="11">
    <source>
        <dbReference type="ARBA" id="ARBA00023180"/>
    </source>
</evidence>
<comment type="subcellular location">
    <subcellularLocation>
        <location evidence="1 13">Membrane</location>
        <topology evidence="1 13">Single-pass type I membrane protein</topology>
    </subcellularLocation>
</comment>
<dbReference type="InterPro" id="IPR013517">
    <property type="entry name" value="FG-GAP"/>
</dbReference>
<dbReference type="GO" id="GO:0009897">
    <property type="term" value="C:external side of plasma membrane"/>
    <property type="evidence" value="ECO:0007669"/>
    <property type="project" value="TreeGrafter"/>
</dbReference>
<feature type="region of interest" description="Disordered" evidence="14">
    <location>
        <begin position="972"/>
        <end position="1044"/>
    </location>
</feature>
<feature type="compositionally biased region" description="Polar residues" evidence="14">
    <location>
        <begin position="978"/>
        <end position="993"/>
    </location>
</feature>
<dbReference type="GO" id="GO:0033627">
    <property type="term" value="P:cell adhesion mediated by integrin"/>
    <property type="evidence" value="ECO:0007669"/>
    <property type="project" value="TreeGrafter"/>
</dbReference>
<evidence type="ECO:0000313" key="19">
    <source>
        <dbReference type="RefSeq" id="XP_015510396.2"/>
    </source>
</evidence>
<feature type="compositionally biased region" description="Polar residues" evidence="14">
    <location>
        <begin position="1014"/>
        <end position="1028"/>
    </location>
</feature>
<dbReference type="SMART" id="SM00191">
    <property type="entry name" value="Int_alpha"/>
    <property type="match status" value="5"/>
</dbReference>
<dbReference type="InterPro" id="IPR028994">
    <property type="entry name" value="Integrin_alpha_N"/>
</dbReference>
<evidence type="ECO:0000259" key="15">
    <source>
        <dbReference type="Pfam" id="PF08441"/>
    </source>
</evidence>
<proteinExistence type="inferred from homology"/>
<feature type="repeat" description="FG-GAP" evidence="12">
    <location>
        <begin position="250"/>
        <end position="302"/>
    </location>
</feature>
<evidence type="ECO:0000313" key="18">
    <source>
        <dbReference type="Proteomes" id="UP000829291"/>
    </source>
</evidence>
<feature type="repeat" description="FG-GAP" evidence="12">
    <location>
        <begin position="29"/>
        <end position="89"/>
    </location>
</feature>
<dbReference type="GO" id="GO:0007157">
    <property type="term" value="P:heterophilic cell-cell adhesion via plasma membrane cell adhesion molecules"/>
    <property type="evidence" value="ECO:0007669"/>
    <property type="project" value="UniProtKB-ARBA"/>
</dbReference>
<evidence type="ECO:0000256" key="8">
    <source>
        <dbReference type="ARBA" id="ARBA00023037"/>
    </source>
</evidence>
<evidence type="ECO:0000256" key="6">
    <source>
        <dbReference type="ARBA" id="ARBA00022889"/>
    </source>
</evidence>
<dbReference type="InterPro" id="IPR032695">
    <property type="entry name" value="Integrin_dom_sf"/>
</dbReference>
<keyword evidence="5" id="KW-0677">Repeat</keyword>
<evidence type="ECO:0000256" key="13">
    <source>
        <dbReference type="RuleBase" id="RU003762"/>
    </source>
</evidence>
<accession>A0A6J0B880</accession>
<dbReference type="SUPFAM" id="SSF69179">
    <property type="entry name" value="Integrin domains"/>
    <property type="match status" value="3"/>
</dbReference>
<feature type="compositionally biased region" description="Polar residues" evidence="14">
    <location>
        <begin position="1256"/>
        <end position="1265"/>
    </location>
</feature>
<feature type="domain" description="Integrin alpha third immunoglobulin-like" evidence="17">
    <location>
        <begin position="793"/>
        <end position="923"/>
    </location>
</feature>
<dbReference type="PRINTS" id="PR01185">
    <property type="entry name" value="INTEGRINA"/>
</dbReference>
<evidence type="ECO:0000256" key="1">
    <source>
        <dbReference type="ARBA" id="ARBA00004479"/>
    </source>
</evidence>
<evidence type="ECO:0000256" key="5">
    <source>
        <dbReference type="ARBA" id="ARBA00022737"/>
    </source>
</evidence>
<feature type="chain" id="PRO_5044986205" evidence="13">
    <location>
        <begin position="23"/>
        <end position="1581"/>
    </location>
</feature>
<evidence type="ECO:0000256" key="3">
    <source>
        <dbReference type="ARBA" id="ARBA00022692"/>
    </source>
</evidence>
<keyword evidence="11" id="KW-0325">Glycoprotein</keyword>
<keyword evidence="9 13" id="KW-0472">Membrane</keyword>
<dbReference type="InterPro" id="IPR000413">
    <property type="entry name" value="Integrin_alpha"/>
</dbReference>
<feature type="region of interest" description="Disordered" evidence="14">
    <location>
        <begin position="1128"/>
        <end position="1188"/>
    </location>
</feature>
<dbReference type="GeneID" id="107217397"/>
<evidence type="ECO:0000256" key="12">
    <source>
        <dbReference type="PROSITE-ProRule" id="PRU00803"/>
    </source>
</evidence>
<evidence type="ECO:0000256" key="7">
    <source>
        <dbReference type="ARBA" id="ARBA00022989"/>
    </source>
</evidence>
<dbReference type="Pfam" id="PF00357">
    <property type="entry name" value="Integrin_alpha"/>
    <property type="match status" value="1"/>
</dbReference>
<feature type="compositionally biased region" description="Basic and acidic residues" evidence="14">
    <location>
        <begin position="1152"/>
        <end position="1169"/>
    </location>
</feature>
<feature type="domain" description="Integrin alpha second immunoglobulin-like" evidence="16">
    <location>
        <begin position="642"/>
        <end position="784"/>
    </location>
</feature>
<feature type="compositionally biased region" description="Polar residues" evidence="14">
    <location>
        <begin position="935"/>
        <end position="952"/>
    </location>
</feature>
<organism evidence="19">
    <name type="scientific">Neodiprion lecontei</name>
    <name type="common">Redheaded pine sawfly</name>
    <dbReference type="NCBI Taxonomy" id="441921"/>
    <lineage>
        <taxon>Eukaryota</taxon>
        <taxon>Metazoa</taxon>
        <taxon>Ecdysozoa</taxon>
        <taxon>Arthropoda</taxon>
        <taxon>Hexapoda</taxon>
        <taxon>Insecta</taxon>
        <taxon>Pterygota</taxon>
        <taxon>Neoptera</taxon>
        <taxon>Endopterygota</taxon>
        <taxon>Hymenoptera</taxon>
        <taxon>Tenthredinoidea</taxon>
        <taxon>Diprionidae</taxon>
        <taxon>Diprioninae</taxon>
        <taxon>Neodiprion</taxon>
    </lineage>
</organism>
<reference evidence="19" key="1">
    <citation type="submission" date="2025-08" db="UniProtKB">
        <authorList>
            <consortium name="RefSeq"/>
        </authorList>
    </citation>
    <scope>IDENTIFICATION</scope>
    <source>
        <tissue evidence="19">Thorax and Abdomen</tissue>
    </source>
</reference>
<feature type="repeat" description="FG-GAP" evidence="12">
    <location>
        <begin position="104"/>
        <end position="167"/>
    </location>
</feature>
<feature type="compositionally biased region" description="Basic and acidic residues" evidence="14">
    <location>
        <begin position="1266"/>
        <end position="1276"/>
    </location>
</feature>
<dbReference type="RefSeq" id="XP_015510396.2">
    <property type="nucleotide sequence ID" value="XM_015654910.2"/>
</dbReference>
<dbReference type="SUPFAM" id="SSF69318">
    <property type="entry name" value="Integrin alpha N-terminal domain"/>
    <property type="match status" value="1"/>
</dbReference>
<feature type="compositionally biased region" description="Polar residues" evidence="14">
    <location>
        <begin position="1139"/>
        <end position="1149"/>
    </location>
</feature>
<keyword evidence="18" id="KW-1185">Reference proteome</keyword>
<dbReference type="Pfam" id="PF20806">
    <property type="entry name" value="Integrin_A_Ig_3"/>
    <property type="match status" value="2"/>
</dbReference>
<keyword evidence="7 13" id="KW-1133">Transmembrane helix</keyword>
<dbReference type="GO" id="GO:0008305">
    <property type="term" value="C:integrin complex"/>
    <property type="evidence" value="ECO:0007669"/>
    <property type="project" value="InterPro"/>
</dbReference>
<dbReference type="GO" id="GO:0048513">
    <property type="term" value="P:animal organ development"/>
    <property type="evidence" value="ECO:0007669"/>
    <property type="project" value="UniProtKB-ARBA"/>
</dbReference>
<dbReference type="InterPro" id="IPR013649">
    <property type="entry name" value="Integrin_alpha_Ig-like_1"/>
</dbReference>
<keyword evidence="6 13" id="KW-0130">Cell adhesion</keyword>
<dbReference type="KEGG" id="nlo:107217397"/>
<evidence type="ECO:0000256" key="14">
    <source>
        <dbReference type="SAM" id="MobiDB-lite"/>
    </source>
</evidence>
<dbReference type="PROSITE" id="PS51470">
    <property type="entry name" value="FG_GAP"/>
    <property type="match status" value="6"/>
</dbReference>
<dbReference type="GO" id="GO:0007229">
    <property type="term" value="P:integrin-mediated signaling pathway"/>
    <property type="evidence" value="ECO:0007669"/>
    <property type="project" value="UniProtKB-KW"/>
</dbReference>
<dbReference type="Gene3D" id="2.130.10.130">
    <property type="entry name" value="Integrin alpha, N-terminal"/>
    <property type="match status" value="1"/>
</dbReference>
<dbReference type="GO" id="GO:0005178">
    <property type="term" value="F:integrin binding"/>
    <property type="evidence" value="ECO:0007669"/>
    <property type="project" value="TreeGrafter"/>
</dbReference>
<sequence length="1581" mass="175524">MQIHVVMLFCAFTSITIPWTNGFNVETKHCTIYNWAENSMFGFAVSEQVDRYNRGWVIVGAPAAQTRQEGVEKGGAVYTCHFATDNNCSQINFDPEGNMWNAKIGAAYQVDNKTAQWFGATVSTTDEVDGPILACAPRYLWFTSSFAAREPVGTCYITSHSFSGSKEFSPCRTRLTGYHRQGSCQAGLGAALSKDGKRAFIGAPGSYYWQGQVYSIASEAEFEYLPPGRGFFGSAGQVFSSGSGGEPPVSFTKESGPEDDDSYLGYSVASGDFEGNGEQGAAVGMPRSYNLHGKVVLLRSDMTTWHANLTGDQMGAYFGYSVIACDVNGDGLDDLVVGAPMFTIEDDPKMTYETGRVHIFYQGMVEDPVQKFSESETRDGVENRGRFGLSLASLKDIDLDGYQDFAVGAPYGGPDGRGAVYIYHGSKTGVLEKYSQAIYASVMERPVSTFGFSIAGGKDLDDNYYPDIVIGAYESSSAAFFRSRPVIKIEAYVEFISQSKSVSLENRECTLSDRTTVSCLMLSACLKYTGRGVAPIFRFNVEYVLDTKKPNNPRLFFIEHESRSSINQSFELSSNNLLCKNFSVYVSPNIRDKLTSIDAEMRISLVEQQTFAEERRNPLAELRPVLGASTSQPDSISIMKSCGQDNVCIPNLELYATKSVEKYLLGSGNRFELDIVVQNTGEDAFEATYYLQLPKAIDYIKVEQIDKNEILVLCSAPNLKNNNTLKCEIGNPMPSEKLVHFKVILQPITTQDMKLSYDLDMTVNTTNPEEDGTRADNTIRLTMPIWVQTELFIEGKSKPKDLYFNFENYTSENITTELEFGPLLTHNYTIRNDGPSQILEGEAFLIWPAQTLAGEELIYLLEQPETSGRIECATANANYLSLTLDDKRRRQSYAGMVGGYSSGGSFDRTNQVTVDERRWQQNEDQTNDDLLVVKNSKTQTSGGYSKSHTASENYKVESGGQNNFAVEDRSFNGGGSQSTGVFTGSNEGSTQIHGTRFEEPMEPGMERGQKYKSETTYSETRGSGNNKNFAIGGDSVTGGGSQSMEIFTGSNGGATQIQDTRFKDPVESGMENRNQFGDITYAETHHSTRRNHSGGFQHGWNDMRGTEEKVSGTNVNRDGYFRTGIYDSGNRGQIETEETINLNNRQEYSPTYKDRSEHSRSGGNSERENFSGASGRVITENGEQRQWGSSRIPNVAASQELEKFFSDINRESTAIATNTRNGMDYVQLESRFRVANGKAYIQFKNGEFFELLDSRGSPSYTSSQEQDSRWQSREGRLEGGTDGLVYVVLADGRKFRIPGTYTYQRKETITIGGGVPQESVSGNWAYGRQITHTGESAGNGGGFGAEGNAWRQESSYESTYDSGRKVVSGTRRVGFEDQGEFSGDNVPATRTDERIRSRYPRETDDLNIAEFRKFEHRRTGRNRRADEPELKAENIEEGRVQMCKTAKCVNLRCTIGPLLKNEEVWIAMRSRIKAKTLKEIAFNDKVELSTQLVARVTRQPFIGDLAKPIDKSYEIFTTVYPSASPSAPDVIPLWIVVLSACAGAIILLLLIFLLYKCGFFKRNRPTDAAERQPLRNGNYDQ</sequence>
<feature type="compositionally biased region" description="Basic and acidic residues" evidence="14">
    <location>
        <begin position="995"/>
        <end position="1013"/>
    </location>
</feature>
<dbReference type="Pfam" id="PF08441">
    <property type="entry name" value="Integrin_A_Ig_1"/>
    <property type="match status" value="1"/>
</dbReference>